<protein>
    <recommendedName>
        <fullName evidence="1">GmrSD restriction endonucleases C-terminal domain-containing protein</fullName>
    </recommendedName>
</protein>
<proteinExistence type="predicted"/>
<keyword evidence="3" id="KW-1185">Reference proteome</keyword>
<comment type="caution">
    <text evidence="2">The sequence shown here is derived from an EMBL/GenBank/DDBJ whole genome shotgun (WGS) entry which is preliminary data.</text>
</comment>
<name>A0ABP4TVZ6_9MICO</name>
<dbReference type="PANTHER" id="PTHR24094:SF15">
    <property type="entry name" value="AMP-DEPENDENT SYNTHETASE_LIGASE DOMAIN-CONTAINING PROTEIN-RELATED"/>
    <property type="match status" value="1"/>
</dbReference>
<dbReference type="Pfam" id="PF07510">
    <property type="entry name" value="GmrSD_C"/>
    <property type="match status" value="1"/>
</dbReference>
<gene>
    <name evidence="2" type="ORF">GCM10009808_09860</name>
</gene>
<dbReference type="InterPro" id="IPR011089">
    <property type="entry name" value="GmrSD_C"/>
</dbReference>
<dbReference type="RefSeq" id="WP_344070020.1">
    <property type="nucleotide sequence ID" value="NZ_BAAAPL010000001.1"/>
</dbReference>
<evidence type="ECO:0000313" key="3">
    <source>
        <dbReference type="Proteomes" id="UP001501690"/>
    </source>
</evidence>
<dbReference type="EMBL" id="BAAAPL010000001">
    <property type="protein sequence ID" value="GAA1694817.1"/>
    <property type="molecule type" value="Genomic_DNA"/>
</dbReference>
<dbReference type="PANTHER" id="PTHR24094">
    <property type="entry name" value="SECRETED PROTEIN"/>
    <property type="match status" value="1"/>
</dbReference>
<evidence type="ECO:0000259" key="1">
    <source>
        <dbReference type="Pfam" id="PF07510"/>
    </source>
</evidence>
<evidence type="ECO:0000313" key="2">
    <source>
        <dbReference type="EMBL" id="GAA1694817.1"/>
    </source>
</evidence>
<feature type="domain" description="GmrSD restriction endonucleases C-terminal" evidence="1">
    <location>
        <begin position="93"/>
        <end position="190"/>
    </location>
</feature>
<sequence length="234" mass="24489">MRRSILVAGAIAVALGALVLWGPAVPVLIPSEPSPGAGAVAVAAEHPFAIGDAQSARDQLAGLSIVSGWSPADYDRDAFGEAWFDLDGNGCSTRNDILARDLLEVTLREDGCRVATGTLIDPYDGSVTDFVAGPDTSPAVQIDHVVALAWAWRHGADAWSDEQRIAFANDPGNLVAASAATNQAKSDESPAEWLPGDLDFACRFTIAWVGIVETYGLGVSTAEAETIRQVLEGC</sequence>
<dbReference type="Proteomes" id="UP001501690">
    <property type="component" value="Unassembled WGS sequence"/>
</dbReference>
<reference evidence="3" key="1">
    <citation type="journal article" date="2019" name="Int. J. Syst. Evol. Microbiol.">
        <title>The Global Catalogue of Microorganisms (GCM) 10K type strain sequencing project: providing services to taxonomists for standard genome sequencing and annotation.</title>
        <authorList>
            <consortium name="The Broad Institute Genomics Platform"/>
            <consortium name="The Broad Institute Genome Sequencing Center for Infectious Disease"/>
            <person name="Wu L."/>
            <person name="Ma J."/>
        </authorList>
    </citation>
    <scope>NUCLEOTIDE SEQUENCE [LARGE SCALE GENOMIC DNA]</scope>
    <source>
        <strain evidence="3">JCM 15577</strain>
    </source>
</reference>
<organism evidence="2 3">
    <name type="scientific">Microbacterium sediminicola</name>
    <dbReference type="NCBI Taxonomy" id="415210"/>
    <lineage>
        <taxon>Bacteria</taxon>
        <taxon>Bacillati</taxon>
        <taxon>Actinomycetota</taxon>
        <taxon>Actinomycetes</taxon>
        <taxon>Micrococcales</taxon>
        <taxon>Microbacteriaceae</taxon>
        <taxon>Microbacterium</taxon>
    </lineage>
</organism>
<accession>A0ABP4TVZ6</accession>